<dbReference type="PANTHER" id="PTHR48023:SF4">
    <property type="entry name" value="D-XYLOSE-PROTON SYMPORTER-LIKE 2"/>
    <property type="match status" value="1"/>
</dbReference>
<dbReference type="GO" id="GO:1904659">
    <property type="term" value="P:D-glucose transmembrane transport"/>
    <property type="evidence" value="ECO:0007669"/>
    <property type="project" value="TreeGrafter"/>
</dbReference>
<dbReference type="PRINTS" id="PR00171">
    <property type="entry name" value="SUGRTRNSPORT"/>
</dbReference>
<feature type="transmembrane region" description="Helical" evidence="9">
    <location>
        <begin position="434"/>
        <end position="459"/>
    </location>
</feature>
<dbReference type="PROSITE" id="PS50850">
    <property type="entry name" value="MFS"/>
    <property type="match status" value="1"/>
</dbReference>
<dbReference type="InterPro" id="IPR050820">
    <property type="entry name" value="MFS_Sugar_Transporter"/>
</dbReference>
<keyword evidence="12" id="KW-1185">Reference proteome</keyword>
<organism evidence="11 12">
    <name type="scientific">Oopsacas minuta</name>
    <dbReference type="NCBI Taxonomy" id="111878"/>
    <lineage>
        <taxon>Eukaryota</taxon>
        <taxon>Metazoa</taxon>
        <taxon>Porifera</taxon>
        <taxon>Hexactinellida</taxon>
        <taxon>Hexasterophora</taxon>
        <taxon>Lyssacinosida</taxon>
        <taxon>Leucopsacidae</taxon>
        <taxon>Oopsacas</taxon>
    </lineage>
</organism>
<protein>
    <submittedName>
        <fullName evidence="11">Solute carrier family 2, facilitated glucose transporter member 12-like</fullName>
    </submittedName>
</protein>
<keyword evidence="4 8" id="KW-0813">Transport</keyword>
<evidence type="ECO:0000256" key="2">
    <source>
        <dbReference type="ARBA" id="ARBA00004141"/>
    </source>
</evidence>
<dbReference type="SUPFAM" id="SSF103473">
    <property type="entry name" value="MFS general substrate transporter"/>
    <property type="match status" value="1"/>
</dbReference>
<evidence type="ECO:0000256" key="5">
    <source>
        <dbReference type="ARBA" id="ARBA00022692"/>
    </source>
</evidence>
<accession>A0AAV7JHK2</accession>
<dbReference type="InterPro" id="IPR020846">
    <property type="entry name" value="MFS_dom"/>
</dbReference>
<comment type="subcellular location">
    <subcellularLocation>
        <location evidence="2">Membrane</location>
        <topology evidence="2">Multi-pass membrane protein</topology>
    </subcellularLocation>
</comment>
<keyword evidence="5 9" id="KW-0812">Transmembrane</keyword>
<evidence type="ECO:0000256" key="9">
    <source>
        <dbReference type="SAM" id="Phobius"/>
    </source>
</evidence>
<feature type="transmembrane region" description="Helical" evidence="9">
    <location>
        <begin position="183"/>
        <end position="206"/>
    </location>
</feature>
<evidence type="ECO:0000256" key="4">
    <source>
        <dbReference type="ARBA" id="ARBA00022448"/>
    </source>
</evidence>
<dbReference type="InterPro" id="IPR005829">
    <property type="entry name" value="Sugar_transporter_CS"/>
</dbReference>
<dbReference type="InterPro" id="IPR003663">
    <property type="entry name" value="Sugar/inositol_transpt"/>
</dbReference>
<keyword evidence="11" id="KW-0762">Sugar transport</keyword>
<dbReference type="Pfam" id="PF00083">
    <property type="entry name" value="Sugar_tr"/>
    <property type="match status" value="2"/>
</dbReference>
<feature type="transmembrane region" description="Helical" evidence="9">
    <location>
        <begin position="362"/>
        <end position="386"/>
    </location>
</feature>
<evidence type="ECO:0000313" key="11">
    <source>
        <dbReference type="EMBL" id="KAI6647915.1"/>
    </source>
</evidence>
<dbReference type="InterPro" id="IPR005828">
    <property type="entry name" value="MFS_sugar_transport-like"/>
</dbReference>
<feature type="transmembrane region" description="Helical" evidence="9">
    <location>
        <begin position="97"/>
        <end position="117"/>
    </location>
</feature>
<evidence type="ECO:0000256" key="8">
    <source>
        <dbReference type="RuleBase" id="RU003346"/>
    </source>
</evidence>
<feature type="transmembrane region" description="Helical" evidence="9">
    <location>
        <begin position="54"/>
        <end position="77"/>
    </location>
</feature>
<dbReference type="GO" id="GO:0022857">
    <property type="term" value="F:transmembrane transporter activity"/>
    <property type="evidence" value="ECO:0007669"/>
    <property type="project" value="InterPro"/>
</dbReference>
<keyword evidence="6 9" id="KW-1133">Transmembrane helix</keyword>
<dbReference type="Gene3D" id="1.20.1250.20">
    <property type="entry name" value="MFS general substrate transporter like domains"/>
    <property type="match status" value="1"/>
</dbReference>
<feature type="domain" description="Major facilitator superfamily (MFS) profile" evidence="10">
    <location>
        <begin position="59"/>
        <end position="524"/>
    </location>
</feature>
<dbReference type="InterPro" id="IPR036259">
    <property type="entry name" value="MFS_trans_sf"/>
</dbReference>
<feature type="transmembrane region" description="Helical" evidence="9">
    <location>
        <begin position="332"/>
        <end position="355"/>
    </location>
</feature>
<evidence type="ECO:0000259" key="10">
    <source>
        <dbReference type="PROSITE" id="PS50850"/>
    </source>
</evidence>
<dbReference type="NCBIfam" id="TIGR00879">
    <property type="entry name" value="SP"/>
    <property type="match status" value="1"/>
</dbReference>
<dbReference type="Proteomes" id="UP001165289">
    <property type="component" value="Unassembled WGS sequence"/>
</dbReference>
<comment type="catalytic activity">
    <reaction evidence="1">
        <text>D-glucose(out) = D-glucose(in)</text>
        <dbReference type="Rhea" id="RHEA:60376"/>
        <dbReference type="ChEBI" id="CHEBI:4167"/>
    </reaction>
</comment>
<evidence type="ECO:0000313" key="12">
    <source>
        <dbReference type="Proteomes" id="UP001165289"/>
    </source>
</evidence>
<name>A0AAV7JHK2_9METZ</name>
<feature type="transmembrane region" description="Helical" evidence="9">
    <location>
        <begin position="500"/>
        <end position="520"/>
    </location>
</feature>
<dbReference type="EMBL" id="JAKMXF010000335">
    <property type="protein sequence ID" value="KAI6647915.1"/>
    <property type="molecule type" value="Genomic_DNA"/>
</dbReference>
<feature type="transmembrane region" description="Helical" evidence="9">
    <location>
        <begin position="212"/>
        <end position="233"/>
    </location>
</feature>
<gene>
    <name evidence="11" type="ORF">LOD99_8376</name>
</gene>
<proteinExistence type="inferred from homology"/>
<evidence type="ECO:0000256" key="6">
    <source>
        <dbReference type="ARBA" id="ARBA00022989"/>
    </source>
</evidence>
<dbReference type="GO" id="GO:0016020">
    <property type="term" value="C:membrane"/>
    <property type="evidence" value="ECO:0007669"/>
    <property type="project" value="UniProtKB-SubCell"/>
</dbReference>
<evidence type="ECO:0000256" key="3">
    <source>
        <dbReference type="ARBA" id="ARBA00007004"/>
    </source>
</evidence>
<comment type="caution">
    <text evidence="11">The sequence shown here is derived from an EMBL/GenBank/DDBJ whole genome shotgun (WGS) entry which is preliminary data.</text>
</comment>
<keyword evidence="7 9" id="KW-0472">Membrane</keyword>
<feature type="transmembrane region" description="Helical" evidence="9">
    <location>
        <begin position="471"/>
        <end position="494"/>
    </location>
</feature>
<reference evidence="11 12" key="1">
    <citation type="journal article" date="2023" name="BMC Biol.">
        <title>The compact genome of the sponge Oopsacas minuta (Hexactinellida) is lacking key metazoan core genes.</title>
        <authorList>
            <person name="Santini S."/>
            <person name="Schenkelaars Q."/>
            <person name="Jourda C."/>
            <person name="Duchesne M."/>
            <person name="Belahbib H."/>
            <person name="Rocher C."/>
            <person name="Selva M."/>
            <person name="Riesgo A."/>
            <person name="Vervoort M."/>
            <person name="Leys S.P."/>
            <person name="Kodjabachian L."/>
            <person name="Le Bivic A."/>
            <person name="Borchiellini C."/>
            <person name="Claverie J.M."/>
            <person name="Renard E."/>
        </authorList>
    </citation>
    <scope>NUCLEOTIDE SEQUENCE [LARGE SCALE GENOMIC DNA]</scope>
    <source>
        <strain evidence="11">SPO-2</strain>
    </source>
</reference>
<feature type="transmembrane region" description="Helical" evidence="9">
    <location>
        <begin position="124"/>
        <end position="144"/>
    </location>
</feature>
<feature type="transmembrane region" description="Helical" evidence="9">
    <location>
        <begin position="297"/>
        <end position="320"/>
    </location>
</feature>
<comment type="similarity">
    <text evidence="3">Belongs to the major facilitator superfamily. Sugar transporter (TC 2.A.1.1) family. Glucose transporter subfamily.</text>
</comment>
<feature type="transmembrane region" description="Helical" evidence="9">
    <location>
        <begin position="150"/>
        <end position="171"/>
    </location>
</feature>
<dbReference type="PROSITE" id="PS00216">
    <property type="entry name" value="SUGAR_TRANSPORT_1"/>
    <property type="match status" value="2"/>
</dbReference>
<dbReference type="PANTHER" id="PTHR48023">
    <property type="entry name" value="D-XYLOSE-PROTON SYMPORTER-LIKE 2"/>
    <property type="match status" value="1"/>
</dbReference>
<dbReference type="AlphaFoldDB" id="A0AAV7JHK2"/>
<evidence type="ECO:0000256" key="1">
    <source>
        <dbReference type="ARBA" id="ARBA00000618"/>
    </source>
</evidence>
<sequence>MEKTSTSPEQSKFVGSETSPLIYYKSPQKKSNVSYVNYETGMFESFTRRCRPYVYIWASAYIACVCGLLFGYQLAIIGGALLQLKTQFCLGILQSEVVTSSTVVGSFIGSMTGGIPVDYLGRKVSIIIDAIVFIVGALILLFSVNYWMLVLGRLIVGYGISLNVTAAVVYVSEISPAKNRGLLVGMNQFGISLGVAIAFLVSNIFVDVEEGWRYMFGLSIILALLQGICTLFLPRTPRFLLIRGKEDLALKTLQKIRGYETDVSDEFNEMRTAILEERRYHWWDLFRFKDQMIIRMIIGSTIALFQQLSGQNSILFYAPVLLKTLGFTSNSTATLGTICIGTIKFLSSIITFFTIDKLGRRPLLLIGISLLAISMLLLGSLSVAFIDPHLILSTNSMHLSNCDNTTLTTQSEYIFPSDVTLTKSEHLSFTMTKWVSLILLLIYIGAYETSFGTIAWLILTEMFPPSVRGQAVSLASTVNWAMNFLISITLLSMYNAVLGYTYIIYGSFCVIAGIFVFFMVPETKGKSLERISKELKEKRFC</sequence>
<evidence type="ECO:0000256" key="7">
    <source>
        <dbReference type="ARBA" id="ARBA00023136"/>
    </source>
</evidence>